<evidence type="ECO:0000313" key="6">
    <source>
        <dbReference type="Proteomes" id="UP000262583"/>
    </source>
</evidence>
<protein>
    <recommendedName>
        <fullName evidence="4">Glycosyl hydrolase-like 10 domain-containing protein</fullName>
    </recommendedName>
</protein>
<dbReference type="InterPro" id="IPR052177">
    <property type="entry name" value="Divisome_Glycosyl_Hydrolase"/>
</dbReference>
<evidence type="ECO:0000313" key="5">
    <source>
        <dbReference type="EMBL" id="AXA36969.1"/>
    </source>
</evidence>
<feature type="domain" description="Glycosyl hydrolase-like 10" evidence="4">
    <location>
        <begin position="88"/>
        <end position="356"/>
    </location>
</feature>
<sequence length="858" mass="88609">MKTLVSLICTLWVLAAVAHVHGQAPEPSGSDAAGGAPTTSTVADTLPPPLLVDAAGNKIESLPNNLERADFMRALYVDALGPTLKSPTSIKKLIQDCRENGFDTVVAQVRVYGDALYKSDFVPRSVDLTGDFDPLDALCKEARSGVPPIKVHALLVTLRVAMKDTTLQPKHVALEHRDWLTRTKDGSEAVGDEKNELWLDPGVVEVQDHIALVASEIARRYPVDGIQLDRVRYPDVTLQAGYNPKALARFKESGGAENPDPKDPKWIEWRRDQVTELLRKTREAVRAARPGTLVSAAAITYGTPAESAEAFVKTSTPGAAALCDWLRWGREGIVDFIALMNYKAAATRANEFEGWTKFALENKGQAKVVVVVGGWLNSSKHTAALMLLPIFDARADGVGLYSYHQPAAGGELPEAAFSVIRSVLKKESVARRIPQLAPIVTAPLANDKTAALARLEKLTAVLSGAGAVPVASTAATPALPSLAGASASPTPAASLPPLQAAMSAVSATPQAGLPSLAQAAPQGITSALPPLSAAAQAAAPSSGLPVLAQAITETPAPQAPPAAPLIPTLPPLSAAATQPAPAQPSGEPLASATGAPALPPLTAKSTPESTPPPPAQLTPPAEVQASTAAPMLPPLAPPATTPAPVVAQQAAPINPFAGMEPPTPAPPLVPALQVTPPTELAPAAAATPQPESSTAFAEQLKRMGIPSAETRGSINIPAGTTGETNFSAAAVSTPPPAPTFVAPTVVAPAEPTRAPVNVSALMPKPTPKDFSSSADSPFFRQTPAAGPRNYAPAPAPTTPVTVAGGGDMEIIVLKNGSSFVGKVLERQPSVWKIRLPNGSVIAVPAAKIAGTRPMTPQQ</sequence>
<dbReference type="Gene3D" id="3.20.20.80">
    <property type="entry name" value="Glycosidases"/>
    <property type="match status" value="1"/>
</dbReference>
<dbReference type="InterPro" id="IPR017853">
    <property type="entry name" value="GH"/>
</dbReference>
<keyword evidence="1 3" id="KW-0732">Signal</keyword>
<evidence type="ECO:0000259" key="4">
    <source>
        <dbReference type="Pfam" id="PF02638"/>
    </source>
</evidence>
<feature type="compositionally biased region" description="Pro residues" evidence="2">
    <location>
        <begin position="557"/>
        <end position="570"/>
    </location>
</feature>
<name>A0A2Z4Y7U6_SUMC1</name>
<gene>
    <name evidence="5" type="ORF">BRCON_2192</name>
</gene>
<feature type="region of interest" description="Disordered" evidence="2">
    <location>
        <begin position="556"/>
        <end position="625"/>
    </location>
</feature>
<dbReference type="SUPFAM" id="SSF51445">
    <property type="entry name" value="(Trans)glycosidases"/>
    <property type="match status" value="1"/>
</dbReference>
<feature type="signal peptide" evidence="3">
    <location>
        <begin position="1"/>
        <end position="18"/>
    </location>
</feature>
<dbReference type="AlphaFoldDB" id="A0A2Z4Y7U6"/>
<feature type="region of interest" description="Disordered" evidence="2">
    <location>
        <begin position="24"/>
        <end position="47"/>
    </location>
</feature>
<dbReference type="PANTHER" id="PTHR43405">
    <property type="entry name" value="GLYCOSYL HYDROLASE DIGH"/>
    <property type="match status" value="1"/>
</dbReference>
<feature type="compositionally biased region" description="Low complexity" evidence="2">
    <location>
        <begin position="571"/>
        <end position="608"/>
    </location>
</feature>
<feature type="chain" id="PRO_5016354460" description="Glycosyl hydrolase-like 10 domain-containing protein" evidence="3">
    <location>
        <begin position="19"/>
        <end position="858"/>
    </location>
</feature>
<evidence type="ECO:0000256" key="2">
    <source>
        <dbReference type="SAM" id="MobiDB-lite"/>
    </source>
</evidence>
<dbReference type="EMBL" id="CP030759">
    <property type="protein sequence ID" value="AXA36969.1"/>
    <property type="molecule type" value="Genomic_DNA"/>
</dbReference>
<proteinExistence type="predicted"/>
<dbReference type="Pfam" id="PF02638">
    <property type="entry name" value="GHL10"/>
    <property type="match status" value="1"/>
</dbReference>
<evidence type="ECO:0000256" key="3">
    <source>
        <dbReference type="SAM" id="SignalP"/>
    </source>
</evidence>
<dbReference type="Proteomes" id="UP000262583">
    <property type="component" value="Chromosome"/>
</dbReference>
<organism evidence="5 6">
    <name type="scientific">Sumerlaea chitinivorans</name>
    <dbReference type="NCBI Taxonomy" id="2250252"/>
    <lineage>
        <taxon>Bacteria</taxon>
        <taxon>Candidatus Sumerlaeota</taxon>
        <taxon>Candidatus Sumerlaeia</taxon>
        <taxon>Candidatus Sumerlaeales</taxon>
        <taxon>Candidatus Sumerlaeaceae</taxon>
        <taxon>Candidatus Sumerlaea</taxon>
    </lineage>
</organism>
<dbReference type="PANTHER" id="PTHR43405:SF1">
    <property type="entry name" value="GLYCOSYL HYDROLASE DIGH"/>
    <property type="match status" value="1"/>
</dbReference>
<reference evidence="5 6" key="1">
    <citation type="submission" date="2018-05" db="EMBL/GenBank/DDBJ databases">
        <title>A metagenomic window into the 2 km-deep terrestrial subsurface aquifer revealed taxonomically and functionally diverse microbial community comprising novel uncultured bacterial lineages.</title>
        <authorList>
            <person name="Kadnikov V.V."/>
            <person name="Mardanov A.V."/>
            <person name="Beletsky A.V."/>
            <person name="Banks D."/>
            <person name="Pimenov N.V."/>
            <person name="Frank Y.A."/>
            <person name="Karnachuk O.V."/>
            <person name="Ravin N.V."/>
        </authorList>
    </citation>
    <scope>NUCLEOTIDE SEQUENCE [LARGE SCALE GENOMIC DNA]</scope>
    <source>
        <strain evidence="5">BY</strain>
    </source>
</reference>
<evidence type="ECO:0000256" key="1">
    <source>
        <dbReference type="ARBA" id="ARBA00022729"/>
    </source>
</evidence>
<dbReference type="InterPro" id="IPR003790">
    <property type="entry name" value="GHL10"/>
</dbReference>
<accession>A0A2Z4Y7U6</accession>
<dbReference type="KEGG" id="schv:BRCON_2192"/>